<feature type="compositionally biased region" description="Pro residues" evidence="11">
    <location>
        <begin position="173"/>
        <end position="182"/>
    </location>
</feature>
<dbReference type="EnsemblMetazoa" id="XM_038205751.1">
    <property type="protein sequence ID" value="XP_038061679.1"/>
    <property type="gene ID" value="LOC119732292"/>
</dbReference>
<keyword evidence="12" id="KW-0472">Membrane</keyword>
<dbReference type="InterPro" id="IPR008983">
    <property type="entry name" value="Tumour_necrosis_fac-like_dom"/>
</dbReference>
<dbReference type="GO" id="GO:0005179">
    <property type="term" value="F:hormone activity"/>
    <property type="evidence" value="ECO:0007669"/>
    <property type="project" value="UniProtKB-KW"/>
</dbReference>
<dbReference type="PANTHER" id="PTHR24019:SF5">
    <property type="entry name" value="ADIPOLIN"/>
    <property type="match status" value="1"/>
</dbReference>
<evidence type="ECO:0000256" key="5">
    <source>
        <dbReference type="ARBA" id="ARBA00023157"/>
    </source>
</evidence>
<keyword evidence="3" id="KW-0372">Hormone</keyword>
<evidence type="ECO:0000256" key="11">
    <source>
        <dbReference type="SAM" id="MobiDB-lite"/>
    </source>
</evidence>
<dbReference type="OrthoDB" id="6431870at2759"/>
<comment type="similarity">
    <text evidence="7">Belongs to the adipolin/erythroferrone family.</text>
</comment>
<organism evidence="14 15">
    <name type="scientific">Patiria miniata</name>
    <name type="common">Bat star</name>
    <name type="synonym">Asterina miniata</name>
    <dbReference type="NCBI Taxonomy" id="46514"/>
    <lineage>
        <taxon>Eukaryota</taxon>
        <taxon>Metazoa</taxon>
        <taxon>Echinodermata</taxon>
        <taxon>Eleutherozoa</taxon>
        <taxon>Asterozoa</taxon>
        <taxon>Asteroidea</taxon>
        <taxon>Valvatacea</taxon>
        <taxon>Valvatida</taxon>
        <taxon>Asterinidae</taxon>
        <taxon>Patiria</taxon>
    </lineage>
</organism>
<proteinExistence type="inferred from homology"/>
<dbReference type="AlphaFoldDB" id="A0A914AE93"/>
<keyword evidence="12" id="KW-1133">Transmembrane helix</keyword>
<evidence type="ECO:0000256" key="3">
    <source>
        <dbReference type="ARBA" id="ARBA00022702"/>
    </source>
</evidence>
<dbReference type="InterPro" id="IPR052136">
    <property type="entry name" value="Adipolin/Erythroferrone-rel"/>
</dbReference>
<feature type="region of interest" description="Disordered" evidence="11">
    <location>
        <begin position="92"/>
        <end position="186"/>
    </location>
</feature>
<dbReference type="SUPFAM" id="SSF49842">
    <property type="entry name" value="TNF-like"/>
    <property type="match status" value="1"/>
</dbReference>
<dbReference type="Proteomes" id="UP000887568">
    <property type="component" value="Unplaced"/>
</dbReference>
<name>A0A914AE93_PATMI</name>
<keyword evidence="15" id="KW-1185">Reference proteome</keyword>
<comment type="subcellular location">
    <subcellularLocation>
        <location evidence="1">Secreted</location>
    </subcellularLocation>
</comment>
<keyword evidence="6" id="KW-0325">Glycoprotein</keyword>
<feature type="region of interest" description="Disordered" evidence="11">
    <location>
        <begin position="58"/>
        <end position="79"/>
    </location>
</feature>
<dbReference type="GO" id="GO:0005615">
    <property type="term" value="C:extracellular space"/>
    <property type="evidence" value="ECO:0007669"/>
    <property type="project" value="TreeGrafter"/>
</dbReference>
<evidence type="ECO:0000256" key="6">
    <source>
        <dbReference type="ARBA" id="ARBA00023180"/>
    </source>
</evidence>
<feature type="compositionally biased region" description="Polar residues" evidence="11">
    <location>
        <begin position="124"/>
        <end position="139"/>
    </location>
</feature>
<dbReference type="PANTHER" id="PTHR24019">
    <property type="entry name" value="ADIPOLIN"/>
    <property type="match status" value="1"/>
</dbReference>
<evidence type="ECO:0000256" key="4">
    <source>
        <dbReference type="ARBA" id="ARBA00022729"/>
    </source>
</evidence>
<keyword evidence="12" id="KW-0812">Transmembrane</keyword>
<evidence type="ECO:0000256" key="9">
    <source>
        <dbReference type="ARBA" id="ARBA00081134"/>
    </source>
</evidence>
<dbReference type="RefSeq" id="XP_038061679.1">
    <property type="nucleotide sequence ID" value="XM_038205751.1"/>
</dbReference>
<evidence type="ECO:0000313" key="14">
    <source>
        <dbReference type="EnsemblMetazoa" id="XP_038061679.1"/>
    </source>
</evidence>
<feature type="transmembrane region" description="Helical" evidence="12">
    <location>
        <begin position="20"/>
        <end position="39"/>
    </location>
</feature>
<reference evidence="14" key="1">
    <citation type="submission" date="2022-11" db="UniProtKB">
        <authorList>
            <consortium name="EnsemblMetazoa"/>
        </authorList>
    </citation>
    <scope>IDENTIFICATION</scope>
</reference>
<dbReference type="CTD" id="388581"/>
<evidence type="ECO:0000259" key="13">
    <source>
        <dbReference type="PROSITE" id="PS50871"/>
    </source>
</evidence>
<evidence type="ECO:0000256" key="12">
    <source>
        <dbReference type="SAM" id="Phobius"/>
    </source>
</evidence>
<sequence length="392" mass="43089">MGHWSGFTHHGRTVKLNSGIMLGGAVVRVLVILAARSLVMLPCWTHVGTQAVPALQSVPREPEAPPRVDPAAAAANLPNQRLEYIEMNGYPEEEQDGEEDSSYTSDVDLGQGGTRVDPRGSWLSFVQHSSRLSEGSSNSKKCEKKKKKKREREDPGNSRKLSEVVPTGLVGPQGPPGPPGPPGTQLSKEELLEEFRDLIKEAAERRAQIIVQEKCPSCVANTSQVWLLTVNDDILMPHLPIAFHCKLRGGVDVPKKSLIEVSNFQTPFSDGSFRRGDGMDVRSGRFTAPRAAIYQFSANLHIHHPVSSKRIEELRHRDNLRLLICINSLCQRHTSLEYISGLESNSRVFTVNLSGLLQLEAGQYASIYVDNSSVQRITVQAGSDFTGLLMGV</sequence>
<keyword evidence="5" id="KW-1015">Disulfide bond</keyword>
<dbReference type="OMA" id="PIAFHCK"/>
<dbReference type="Gene3D" id="1.20.5.320">
    <property type="entry name" value="6-Phosphogluconate Dehydrogenase, domain 3"/>
    <property type="match status" value="1"/>
</dbReference>
<evidence type="ECO:0000256" key="2">
    <source>
        <dbReference type="ARBA" id="ARBA00022525"/>
    </source>
</evidence>
<dbReference type="Gene3D" id="2.60.120.40">
    <property type="match status" value="1"/>
</dbReference>
<evidence type="ECO:0000256" key="7">
    <source>
        <dbReference type="ARBA" id="ARBA00038198"/>
    </source>
</evidence>
<dbReference type="InterPro" id="IPR001073">
    <property type="entry name" value="C1q_dom"/>
</dbReference>
<dbReference type="PROSITE" id="PS50871">
    <property type="entry name" value="C1Q"/>
    <property type="match status" value="1"/>
</dbReference>
<feature type="compositionally biased region" description="Basic and acidic residues" evidence="11">
    <location>
        <begin position="151"/>
        <end position="162"/>
    </location>
</feature>
<keyword evidence="4" id="KW-0732">Signal</keyword>
<feature type="domain" description="C1q" evidence="13">
    <location>
        <begin position="236"/>
        <end position="392"/>
    </location>
</feature>
<dbReference type="FunFam" id="2.60.120.40:FF:000012">
    <property type="entry name" value="Adipolin isoform X1"/>
    <property type="match status" value="1"/>
</dbReference>
<feature type="compositionally biased region" description="Acidic residues" evidence="11">
    <location>
        <begin position="92"/>
        <end position="101"/>
    </location>
</feature>
<evidence type="ECO:0000256" key="1">
    <source>
        <dbReference type="ARBA" id="ARBA00004613"/>
    </source>
</evidence>
<evidence type="ECO:0000313" key="15">
    <source>
        <dbReference type="Proteomes" id="UP000887568"/>
    </source>
</evidence>
<accession>A0A914AE93</accession>
<keyword evidence="2" id="KW-0964">Secreted</keyword>
<evidence type="ECO:0000256" key="10">
    <source>
        <dbReference type="ARBA" id="ARBA00082819"/>
    </source>
</evidence>
<protein>
    <recommendedName>
        <fullName evidence="8">Adipolin</fullName>
    </recommendedName>
    <alternativeName>
        <fullName evidence="9">Adipose-derived insulin-sensitizing factor</fullName>
    </alternativeName>
    <alternativeName>
        <fullName evidence="10">Complement C1q tumor necrosis factor-related protein 12</fullName>
    </alternativeName>
</protein>
<dbReference type="GeneID" id="119732292"/>
<evidence type="ECO:0000256" key="8">
    <source>
        <dbReference type="ARBA" id="ARBA00070752"/>
    </source>
</evidence>